<sequence>MKCCTSSCADGTQSYHQLRSHQAYESLCMLLLLLLHIVSVLDLILFCARTASSSRELDGTYPISLR</sequence>
<reference evidence="1 2" key="1">
    <citation type="journal article" date="2022" name="bioRxiv">
        <title>The genome of the oomycete Peronosclerospora sorghi, a cosmopolitan pathogen of maize and sorghum, is inflated with dispersed pseudogenes.</title>
        <authorList>
            <person name="Fletcher K."/>
            <person name="Martin F."/>
            <person name="Isakeit T."/>
            <person name="Cavanaugh K."/>
            <person name="Magill C."/>
            <person name="Michelmore R."/>
        </authorList>
    </citation>
    <scope>NUCLEOTIDE SEQUENCE [LARGE SCALE GENOMIC DNA]</scope>
    <source>
        <strain evidence="1">P6</strain>
    </source>
</reference>
<comment type="caution">
    <text evidence="1">The sequence shown here is derived from an EMBL/GenBank/DDBJ whole genome shotgun (WGS) entry which is preliminary data.</text>
</comment>
<dbReference type="EMBL" id="CM047582">
    <property type="protein sequence ID" value="KAI9915936.1"/>
    <property type="molecule type" value="Genomic_DNA"/>
</dbReference>
<organism evidence="1 2">
    <name type="scientific">Peronosclerospora sorghi</name>
    <dbReference type="NCBI Taxonomy" id="230839"/>
    <lineage>
        <taxon>Eukaryota</taxon>
        <taxon>Sar</taxon>
        <taxon>Stramenopiles</taxon>
        <taxon>Oomycota</taxon>
        <taxon>Peronosporomycetes</taxon>
        <taxon>Peronosporales</taxon>
        <taxon>Peronosporaceae</taxon>
        <taxon>Peronosclerospora</taxon>
    </lineage>
</organism>
<proteinExistence type="predicted"/>
<evidence type="ECO:0000313" key="2">
    <source>
        <dbReference type="Proteomes" id="UP001163321"/>
    </source>
</evidence>
<gene>
    <name evidence="1" type="ORF">PsorP6_007546</name>
</gene>
<dbReference type="Proteomes" id="UP001163321">
    <property type="component" value="Chromosome 3"/>
</dbReference>
<accession>A0ACC0WDZ7</accession>
<evidence type="ECO:0000313" key="1">
    <source>
        <dbReference type="EMBL" id="KAI9915936.1"/>
    </source>
</evidence>
<protein>
    <submittedName>
        <fullName evidence="1">Uncharacterized protein</fullName>
    </submittedName>
</protein>
<name>A0ACC0WDZ7_9STRA</name>
<keyword evidence="2" id="KW-1185">Reference proteome</keyword>